<comment type="similarity">
    <text evidence="1 6">Belongs to the thioredoxin family.</text>
</comment>
<reference evidence="9" key="2">
    <citation type="journal article" date="2022" name="Microbiol. Resour. Announc.">
        <title>Metagenome Sequencing to Explore Phylogenomics of Terrestrial Cyanobacteria.</title>
        <authorList>
            <person name="Ward R.D."/>
            <person name="Stajich J.E."/>
            <person name="Johansen J.R."/>
            <person name="Huntemann M."/>
            <person name="Clum A."/>
            <person name="Foster B."/>
            <person name="Foster B."/>
            <person name="Roux S."/>
            <person name="Palaniappan K."/>
            <person name="Varghese N."/>
            <person name="Mukherjee S."/>
            <person name="Reddy T.B.K."/>
            <person name="Daum C."/>
            <person name="Copeland A."/>
            <person name="Chen I.A."/>
            <person name="Ivanova N.N."/>
            <person name="Kyrpides N.C."/>
            <person name="Shapiro N."/>
            <person name="Eloe-Fadrosh E.A."/>
            <person name="Pietrasiak N."/>
        </authorList>
    </citation>
    <scope>NUCLEOTIDE SEQUENCE</scope>
    <source>
        <strain evidence="9">GSE-NOS-MK-12-04C</strain>
    </source>
</reference>
<comment type="caution">
    <text evidence="9">The sequence shown here is derived from an EMBL/GenBank/DDBJ whole genome shotgun (WGS) entry which is preliminary data.</text>
</comment>
<evidence type="ECO:0000256" key="5">
    <source>
        <dbReference type="ARBA" id="ARBA00023284"/>
    </source>
</evidence>
<gene>
    <name evidence="9" type="ORF">KME60_31250</name>
</gene>
<evidence type="ECO:0000256" key="1">
    <source>
        <dbReference type="ARBA" id="ARBA00008987"/>
    </source>
</evidence>
<sequence>MSIPEIQDSDFYILLSKQKLVVIAFLATWCRFCKHIAPYIEKLDRNYGAHVKIVTIDVDKNNKNKFILNEFCIKNIPTVLIFKDGELAASITGIASYDKLSSTVERFLYPKIFPNELPVRLSDSLN</sequence>
<protein>
    <recommendedName>
        <fullName evidence="6">Thioredoxin</fullName>
    </recommendedName>
</protein>
<keyword evidence="4 7" id="KW-1015">Disulfide bond</keyword>
<evidence type="ECO:0000259" key="8">
    <source>
        <dbReference type="PROSITE" id="PS51352"/>
    </source>
</evidence>
<proteinExistence type="inferred from homology"/>
<feature type="domain" description="Thioredoxin" evidence="8">
    <location>
        <begin position="1"/>
        <end position="109"/>
    </location>
</feature>
<evidence type="ECO:0000313" key="10">
    <source>
        <dbReference type="Proteomes" id="UP000729701"/>
    </source>
</evidence>
<evidence type="ECO:0000256" key="2">
    <source>
        <dbReference type="ARBA" id="ARBA00022448"/>
    </source>
</evidence>
<dbReference type="Gene3D" id="3.40.30.10">
    <property type="entry name" value="Glutaredoxin"/>
    <property type="match status" value="1"/>
</dbReference>
<dbReference type="AlphaFoldDB" id="A0A951QTE4"/>
<dbReference type="SUPFAM" id="SSF52833">
    <property type="entry name" value="Thioredoxin-like"/>
    <property type="match status" value="1"/>
</dbReference>
<accession>A0A951QTE4</accession>
<dbReference type="InterPro" id="IPR036249">
    <property type="entry name" value="Thioredoxin-like_sf"/>
</dbReference>
<keyword evidence="5 7" id="KW-0676">Redox-active center</keyword>
<organism evidence="9 10">
    <name type="scientific">Cyanomargarita calcarea GSE-NOS-MK-12-04C</name>
    <dbReference type="NCBI Taxonomy" id="2839659"/>
    <lineage>
        <taxon>Bacteria</taxon>
        <taxon>Bacillati</taxon>
        <taxon>Cyanobacteriota</taxon>
        <taxon>Cyanophyceae</taxon>
        <taxon>Nostocales</taxon>
        <taxon>Cyanomargaritaceae</taxon>
        <taxon>Cyanomargarita</taxon>
    </lineage>
</organism>
<evidence type="ECO:0000256" key="7">
    <source>
        <dbReference type="PIRSR" id="PIRSR000077-4"/>
    </source>
</evidence>
<name>A0A951QTE4_9CYAN</name>
<evidence type="ECO:0000256" key="4">
    <source>
        <dbReference type="ARBA" id="ARBA00023157"/>
    </source>
</evidence>
<dbReference type="PRINTS" id="PR00421">
    <property type="entry name" value="THIOREDOXIN"/>
</dbReference>
<dbReference type="Pfam" id="PF00085">
    <property type="entry name" value="Thioredoxin"/>
    <property type="match status" value="1"/>
</dbReference>
<evidence type="ECO:0000313" key="9">
    <source>
        <dbReference type="EMBL" id="MBW4671781.1"/>
    </source>
</evidence>
<dbReference type="PANTHER" id="PTHR45663:SF11">
    <property type="entry name" value="GEO12009P1"/>
    <property type="match status" value="1"/>
</dbReference>
<keyword evidence="2" id="KW-0813">Transport</keyword>
<dbReference type="GO" id="GO:0005737">
    <property type="term" value="C:cytoplasm"/>
    <property type="evidence" value="ECO:0007669"/>
    <property type="project" value="TreeGrafter"/>
</dbReference>
<evidence type="ECO:0000256" key="6">
    <source>
        <dbReference type="PIRNR" id="PIRNR000077"/>
    </source>
</evidence>
<dbReference type="CDD" id="cd02947">
    <property type="entry name" value="TRX_family"/>
    <property type="match status" value="1"/>
</dbReference>
<keyword evidence="3" id="KW-0249">Electron transport</keyword>
<feature type="disulfide bond" description="Redox-active" evidence="7">
    <location>
        <begin position="30"/>
        <end position="33"/>
    </location>
</feature>
<dbReference type="InterPro" id="IPR013766">
    <property type="entry name" value="Thioredoxin_domain"/>
</dbReference>
<dbReference type="PANTHER" id="PTHR45663">
    <property type="entry name" value="GEO12009P1"/>
    <property type="match status" value="1"/>
</dbReference>
<dbReference type="PIRSF" id="PIRSF000077">
    <property type="entry name" value="Thioredoxin"/>
    <property type="match status" value="1"/>
</dbReference>
<dbReference type="InterPro" id="IPR005746">
    <property type="entry name" value="Thioredoxin"/>
</dbReference>
<dbReference type="EMBL" id="JAHHGZ010000053">
    <property type="protein sequence ID" value="MBW4671781.1"/>
    <property type="molecule type" value="Genomic_DNA"/>
</dbReference>
<dbReference type="GO" id="GO:0015035">
    <property type="term" value="F:protein-disulfide reductase activity"/>
    <property type="evidence" value="ECO:0007669"/>
    <property type="project" value="InterPro"/>
</dbReference>
<evidence type="ECO:0000256" key="3">
    <source>
        <dbReference type="ARBA" id="ARBA00022982"/>
    </source>
</evidence>
<reference evidence="9" key="1">
    <citation type="submission" date="2021-05" db="EMBL/GenBank/DDBJ databases">
        <authorList>
            <person name="Pietrasiak N."/>
            <person name="Ward R."/>
            <person name="Stajich J.E."/>
            <person name="Kurbessoian T."/>
        </authorList>
    </citation>
    <scope>NUCLEOTIDE SEQUENCE</scope>
    <source>
        <strain evidence="9">GSE-NOS-MK-12-04C</strain>
    </source>
</reference>
<dbReference type="Proteomes" id="UP000729701">
    <property type="component" value="Unassembled WGS sequence"/>
</dbReference>
<dbReference type="PROSITE" id="PS51352">
    <property type="entry name" value="THIOREDOXIN_2"/>
    <property type="match status" value="1"/>
</dbReference>